<evidence type="ECO:0008006" key="3">
    <source>
        <dbReference type="Google" id="ProtNLM"/>
    </source>
</evidence>
<evidence type="ECO:0000313" key="2">
    <source>
        <dbReference type="Proteomes" id="UP000305067"/>
    </source>
</evidence>
<dbReference type="OrthoDB" id="2968423at2759"/>
<dbReference type="AlphaFoldDB" id="A0A5C3QGQ0"/>
<dbReference type="EMBL" id="ML178828">
    <property type="protein sequence ID" value="TFL00667.1"/>
    <property type="molecule type" value="Genomic_DNA"/>
</dbReference>
<organism evidence="1 2">
    <name type="scientific">Pterulicium gracile</name>
    <dbReference type="NCBI Taxonomy" id="1884261"/>
    <lineage>
        <taxon>Eukaryota</taxon>
        <taxon>Fungi</taxon>
        <taxon>Dikarya</taxon>
        <taxon>Basidiomycota</taxon>
        <taxon>Agaricomycotina</taxon>
        <taxon>Agaricomycetes</taxon>
        <taxon>Agaricomycetidae</taxon>
        <taxon>Agaricales</taxon>
        <taxon>Pleurotineae</taxon>
        <taxon>Pterulaceae</taxon>
        <taxon>Pterulicium</taxon>
    </lineage>
</organism>
<name>A0A5C3QGQ0_9AGAR</name>
<proteinExistence type="predicted"/>
<accession>A0A5C3QGQ0</accession>
<protein>
    <recommendedName>
        <fullName evidence="3">F-box domain-containing protein</fullName>
    </recommendedName>
</protein>
<dbReference type="SUPFAM" id="SSF81383">
    <property type="entry name" value="F-box domain"/>
    <property type="match status" value="1"/>
</dbReference>
<evidence type="ECO:0000313" key="1">
    <source>
        <dbReference type="EMBL" id="TFL00667.1"/>
    </source>
</evidence>
<keyword evidence="2" id="KW-1185">Reference proteome</keyword>
<dbReference type="InterPro" id="IPR036047">
    <property type="entry name" value="F-box-like_dom_sf"/>
</dbReference>
<reference evidence="1 2" key="1">
    <citation type="journal article" date="2019" name="Nat. Ecol. Evol.">
        <title>Megaphylogeny resolves global patterns of mushroom evolution.</title>
        <authorList>
            <person name="Varga T."/>
            <person name="Krizsan K."/>
            <person name="Foldi C."/>
            <person name="Dima B."/>
            <person name="Sanchez-Garcia M."/>
            <person name="Sanchez-Ramirez S."/>
            <person name="Szollosi G.J."/>
            <person name="Szarkandi J.G."/>
            <person name="Papp V."/>
            <person name="Albert L."/>
            <person name="Andreopoulos W."/>
            <person name="Angelini C."/>
            <person name="Antonin V."/>
            <person name="Barry K.W."/>
            <person name="Bougher N.L."/>
            <person name="Buchanan P."/>
            <person name="Buyck B."/>
            <person name="Bense V."/>
            <person name="Catcheside P."/>
            <person name="Chovatia M."/>
            <person name="Cooper J."/>
            <person name="Damon W."/>
            <person name="Desjardin D."/>
            <person name="Finy P."/>
            <person name="Geml J."/>
            <person name="Haridas S."/>
            <person name="Hughes K."/>
            <person name="Justo A."/>
            <person name="Karasinski D."/>
            <person name="Kautmanova I."/>
            <person name="Kiss B."/>
            <person name="Kocsube S."/>
            <person name="Kotiranta H."/>
            <person name="LaButti K.M."/>
            <person name="Lechner B.E."/>
            <person name="Liimatainen K."/>
            <person name="Lipzen A."/>
            <person name="Lukacs Z."/>
            <person name="Mihaltcheva S."/>
            <person name="Morgado L.N."/>
            <person name="Niskanen T."/>
            <person name="Noordeloos M.E."/>
            <person name="Ohm R.A."/>
            <person name="Ortiz-Santana B."/>
            <person name="Ovrebo C."/>
            <person name="Racz N."/>
            <person name="Riley R."/>
            <person name="Savchenko A."/>
            <person name="Shiryaev A."/>
            <person name="Soop K."/>
            <person name="Spirin V."/>
            <person name="Szebenyi C."/>
            <person name="Tomsovsky M."/>
            <person name="Tulloss R.E."/>
            <person name="Uehling J."/>
            <person name="Grigoriev I.V."/>
            <person name="Vagvolgyi C."/>
            <person name="Papp T."/>
            <person name="Martin F.M."/>
            <person name="Miettinen O."/>
            <person name="Hibbett D.S."/>
            <person name="Nagy L.G."/>
        </authorList>
    </citation>
    <scope>NUCLEOTIDE SEQUENCE [LARGE SCALE GENOMIC DNA]</scope>
    <source>
        <strain evidence="1 2">CBS 309.79</strain>
    </source>
</reference>
<dbReference type="Proteomes" id="UP000305067">
    <property type="component" value="Unassembled WGS sequence"/>
</dbReference>
<gene>
    <name evidence="1" type="ORF">BDV98DRAFT_656696</name>
</gene>
<sequence length="669" mass="75306">MSVRGPPRIPKVALFSSVAFGSNDDTSRPCLYRVPTATVSVTMAGVECLVVRCIIWDGIRGFSIGTGIQSVSRVKGAICSISCLRSSHSGDALYKTTNPSACHSSSPFDSHSGRDPSPHSRTMIALPAELWLKVIANLDERAANRLLSVNRVFYDYAMNNRYRTLDASVSSRDMFVVLPDMCERLRHPEVYQRVRELHVTDALRLYRATTIFSTELQDTHLPKLLEIHPGTLLSPALRHLPMSQRIAQKLAASPLQACYEEVTDRMVALPSLDSLTITLQSNPGHPTSSQYSHSLPNLELLRAIILHTAPQIQHLRITGAIDLFEKLFEPEEAETFLQFPLLKTLEVELYDGAFEESYPIHAFSSFLNSLRESITHLRLKITPSPRRLTPPRGDSGHPTHCARLFPSLASFPRLYSVSMQGSFHGVLQAHPYFLLDFLDRHSETLRTFNMEFQQHWFDTVLREEVTHLSALDLCDTEVGTIQMPSLFHLRGDVYPLLRLDPKTRFLQFLKASGPTLTTLEAVGRHSLDATDVSALLRAILDGGNGITCALQRVHFQLEVLSVAVIEEILAVCPSLQLAQIQWKNVGRSRGWDDSHDLVSEVLFREDVRAKGNALYRRCSAFEFNGPWFAARNDLESTWMSLQELLHLRELNYTHPARSGRCSRLNYSKN</sequence>